<dbReference type="AlphaFoldDB" id="A0A8J2KYT7"/>
<comment type="caution">
    <text evidence="1">The sequence shown here is derived from an EMBL/GenBank/DDBJ whole genome shotgun (WGS) entry which is preliminary data.</text>
</comment>
<accession>A0A8J2KYT7</accession>
<organism evidence="1 2">
    <name type="scientific">Allacma fusca</name>
    <dbReference type="NCBI Taxonomy" id="39272"/>
    <lineage>
        <taxon>Eukaryota</taxon>
        <taxon>Metazoa</taxon>
        <taxon>Ecdysozoa</taxon>
        <taxon>Arthropoda</taxon>
        <taxon>Hexapoda</taxon>
        <taxon>Collembola</taxon>
        <taxon>Symphypleona</taxon>
        <taxon>Sminthuridae</taxon>
        <taxon>Allacma</taxon>
    </lineage>
</organism>
<name>A0A8J2KYT7_9HEXA</name>
<sequence length="78" mass="8808">MTLTRFSHGRESLPYSEKQIRWRNCNGTGESWGGMVSQHFGNSLSGIRPILNLPTDGNFQNWAPNCSLKDSTERNGHE</sequence>
<dbReference type="Proteomes" id="UP000708208">
    <property type="component" value="Unassembled WGS sequence"/>
</dbReference>
<protein>
    <submittedName>
        <fullName evidence="1">Uncharacterized protein</fullName>
    </submittedName>
</protein>
<proteinExistence type="predicted"/>
<dbReference type="EMBL" id="CAJVCH010537710">
    <property type="protein sequence ID" value="CAG7825849.1"/>
    <property type="molecule type" value="Genomic_DNA"/>
</dbReference>
<evidence type="ECO:0000313" key="1">
    <source>
        <dbReference type="EMBL" id="CAG7825849.1"/>
    </source>
</evidence>
<gene>
    <name evidence="1" type="ORF">AFUS01_LOCUS35935</name>
</gene>
<reference evidence="1" key="1">
    <citation type="submission" date="2021-06" db="EMBL/GenBank/DDBJ databases">
        <authorList>
            <person name="Hodson N. C."/>
            <person name="Mongue J. A."/>
            <person name="Jaron S. K."/>
        </authorList>
    </citation>
    <scope>NUCLEOTIDE SEQUENCE</scope>
</reference>
<keyword evidence="2" id="KW-1185">Reference proteome</keyword>
<evidence type="ECO:0000313" key="2">
    <source>
        <dbReference type="Proteomes" id="UP000708208"/>
    </source>
</evidence>